<evidence type="ECO:0000313" key="8">
    <source>
        <dbReference type="EMBL" id="KXS33709.1"/>
    </source>
</evidence>
<reference evidence="8 9" key="1">
    <citation type="submission" date="2016-02" db="EMBL/GenBank/DDBJ databases">
        <authorList>
            <person name="Wen L."/>
            <person name="He K."/>
            <person name="Yang H."/>
        </authorList>
    </citation>
    <scope>NUCLEOTIDE SEQUENCE [LARGE SCALE GENOMIC DNA]</scope>
    <source>
        <strain evidence="8">ShG14-8</strain>
    </source>
</reference>
<gene>
    <name evidence="8" type="ORF">AWT59_0099</name>
</gene>
<comment type="caution">
    <text evidence="8">The sequence shown here is derived from an EMBL/GenBank/DDBJ whole genome shotgun (WGS) entry which is preliminary data.</text>
</comment>
<evidence type="ECO:0000256" key="5">
    <source>
        <dbReference type="RuleBase" id="RU362066"/>
    </source>
</evidence>
<comment type="subunit">
    <text evidence="2 5">Homopentamer.</text>
</comment>
<evidence type="ECO:0000259" key="6">
    <source>
        <dbReference type="Pfam" id="PF02465"/>
    </source>
</evidence>
<accession>A0A139BXI5</accession>
<comment type="subcellular location">
    <subcellularLocation>
        <location evidence="5">Secreted</location>
    </subcellularLocation>
    <subcellularLocation>
        <location evidence="5">Bacterial flagellum</location>
    </subcellularLocation>
</comment>
<dbReference type="InterPro" id="IPR040026">
    <property type="entry name" value="FliD"/>
</dbReference>
<dbReference type="GO" id="GO:0009424">
    <property type="term" value="C:bacterial-type flagellum hook"/>
    <property type="evidence" value="ECO:0007669"/>
    <property type="project" value="UniProtKB-UniRule"/>
</dbReference>
<evidence type="ECO:0000313" key="9">
    <source>
        <dbReference type="Proteomes" id="UP000070578"/>
    </source>
</evidence>
<protein>
    <recommendedName>
        <fullName evidence="5">Flagellar hook-associated protein 2</fullName>
        <shortName evidence="5">HAP2</shortName>
    </recommendedName>
    <alternativeName>
        <fullName evidence="5">Flagellar cap protein</fullName>
    </alternativeName>
</protein>
<dbReference type="Proteomes" id="UP000070578">
    <property type="component" value="Unassembled WGS sequence"/>
</dbReference>
<evidence type="ECO:0000256" key="1">
    <source>
        <dbReference type="ARBA" id="ARBA00009764"/>
    </source>
</evidence>
<sequence length="478" mass="47973">MTTTSVASSSAPGTIDVQSLVSQLMAVAKQPITALNTQISTEQTQLSDFGTISGMVSSLQTAITNLNISAVVNSASSSNTAAVTATAASNAVAGSYSMNITALAQSQSLVSAGQASSSTAISNGTATTVTFAFGTTSGTTFTSNGSATKSITIDSTNNTLSGIALAINSANIGVTATIINDGSATAPYHIALTSNSTGASNSLQITTSGGDGTINTLLAYNPAGAMNMSQTVAAQNASFTLNGIAISSASNTVTNAVQGVTLSLASLTSSPAVVTVGPNTQGVTANITSFVTAYNALWNELQTVSSYGTASTTGGATTGAGDLPGNSTVRMMMNQMQSVLDTATTPAAGGSLSYLAQIGVALQTDGTLSVDSATLSNALTNNFSDVSNLLTSATGVGTNMNTWANSVLAPGNGLIPSATTAINSTITDQQNKITQMTAQMTVLQAQYLQQYTNLNMLLTSMNSTSSYLTQQFSSSNLR</sequence>
<dbReference type="AlphaFoldDB" id="A0A139BXI5"/>
<reference evidence="8 9" key="2">
    <citation type="submission" date="2016-03" db="EMBL/GenBank/DDBJ databases">
        <title>New uncultured bacterium of the family Gallionellaceae from acid mine drainage: description and reconstruction of genome based on metagenomic analysis of microbial community.</title>
        <authorList>
            <person name="Kadnikov V."/>
            <person name="Ivasenko D."/>
            <person name="Beletsky A."/>
            <person name="Mardanov A."/>
            <person name="Danilova E."/>
            <person name="Pimenov N."/>
            <person name="Karnachuk O."/>
            <person name="Ravin N."/>
        </authorList>
    </citation>
    <scope>NUCLEOTIDE SEQUENCE [LARGE SCALE GENOMIC DNA]</scope>
    <source>
        <strain evidence="8">ShG14-8</strain>
    </source>
</reference>
<name>A0A139BXI5_9PROT</name>
<keyword evidence="3" id="KW-0175">Coiled coil</keyword>
<feature type="domain" description="Flagellar hook-associated protein 2 N-terminal" evidence="6">
    <location>
        <begin position="15"/>
        <end position="107"/>
    </location>
</feature>
<keyword evidence="4 5" id="KW-0975">Bacterial flagellum</keyword>
<evidence type="ECO:0000256" key="2">
    <source>
        <dbReference type="ARBA" id="ARBA00011255"/>
    </source>
</evidence>
<dbReference type="PANTHER" id="PTHR30288">
    <property type="entry name" value="FLAGELLAR CAP/ASSEMBLY PROTEIN FLID"/>
    <property type="match status" value="1"/>
</dbReference>
<proteinExistence type="inferred from homology"/>
<dbReference type="PANTHER" id="PTHR30288:SF0">
    <property type="entry name" value="FLAGELLAR HOOK-ASSOCIATED PROTEIN 2"/>
    <property type="match status" value="1"/>
</dbReference>
<dbReference type="EMBL" id="LSLI01000002">
    <property type="protein sequence ID" value="KXS33709.1"/>
    <property type="molecule type" value="Genomic_DNA"/>
</dbReference>
<dbReference type="InterPro" id="IPR010809">
    <property type="entry name" value="FliD_C"/>
</dbReference>
<dbReference type="GO" id="GO:0071973">
    <property type="term" value="P:bacterial-type flagellum-dependent cell motility"/>
    <property type="evidence" value="ECO:0007669"/>
    <property type="project" value="TreeGrafter"/>
</dbReference>
<dbReference type="InterPro" id="IPR003481">
    <property type="entry name" value="FliD_N"/>
</dbReference>
<dbReference type="Pfam" id="PF07195">
    <property type="entry name" value="FliD_C"/>
    <property type="match status" value="1"/>
</dbReference>
<keyword evidence="8" id="KW-0969">Cilium</keyword>
<keyword evidence="5" id="KW-0964">Secreted</keyword>
<dbReference type="Pfam" id="PF02465">
    <property type="entry name" value="FliD_N"/>
    <property type="match status" value="1"/>
</dbReference>
<organism evidence="8 9">
    <name type="scientific">Candidatus Gallionella acididurans</name>
    <dbReference type="NCBI Taxonomy" id="1796491"/>
    <lineage>
        <taxon>Bacteria</taxon>
        <taxon>Pseudomonadati</taxon>
        <taxon>Pseudomonadota</taxon>
        <taxon>Betaproteobacteria</taxon>
        <taxon>Nitrosomonadales</taxon>
        <taxon>Gallionellaceae</taxon>
        <taxon>Gallionella</taxon>
    </lineage>
</organism>
<dbReference type="GO" id="GO:0005576">
    <property type="term" value="C:extracellular region"/>
    <property type="evidence" value="ECO:0007669"/>
    <property type="project" value="UniProtKB-SubCell"/>
</dbReference>
<evidence type="ECO:0000256" key="4">
    <source>
        <dbReference type="ARBA" id="ARBA00023143"/>
    </source>
</evidence>
<keyword evidence="8" id="KW-0966">Cell projection</keyword>
<keyword evidence="8" id="KW-0282">Flagellum</keyword>
<dbReference type="PATRIC" id="fig|1796491.3.peg.109"/>
<evidence type="ECO:0000259" key="7">
    <source>
        <dbReference type="Pfam" id="PF07195"/>
    </source>
</evidence>
<comment type="function">
    <text evidence="5">Required for morphogenesis and for the elongation of the flagellar filament by facilitating polymerization of the flagellin monomers at the tip of growing filament. Forms a capping structure, which prevents flagellin subunits (transported through the central channel of the flagellum) from leaking out without polymerization at the distal end.</text>
</comment>
<evidence type="ECO:0000256" key="3">
    <source>
        <dbReference type="ARBA" id="ARBA00023054"/>
    </source>
</evidence>
<dbReference type="GO" id="GO:0007155">
    <property type="term" value="P:cell adhesion"/>
    <property type="evidence" value="ECO:0007669"/>
    <property type="project" value="InterPro"/>
</dbReference>
<feature type="domain" description="Flagellar hook-associated protein 2 C-terminal" evidence="7">
    <location>
        <begin position="234"/>
        <end position="463"/>
    </location>
</feature>
<comment type="similarity">
    <text evidence="1 5">Belongs to the FliD family.</text>
</comment>
<dbReference type="GO" id="GO:0009421">
    <property type="term" value="C:bacterial-type flagellum filament cap"/>
    <property type="evidence" value="ECO:0007669"/>
    <property type="project" value="InterPro"/>
</dbReference>